<dbReference type="OrthoDB" id="3931039at2759"/>
<evidence type="ECO:0000256" key="1">
    <source>
        <dbReference type="SAM" id="MobiDB-lite"/>
    </source>
</evidence>
<organism evidence="2 3">
    <name type="scientific">Pseudocercospora fijiensis (strain CIRAD86)</name>
    <name type="common">Black leaf streak disease fungus</name>
    <name type="synonym">Mycosphaerella fijiensis</name>
    <dbReference type="NCBI Taxonomy" id="383855"/>
    <lineage>
        <taxon>Eukaryota</taxon>
        <taxon>Fungi</taxon>
        <taxon>Dikarya</taxon>
        <taxon>Ascomycota</taxon>
        <taxon>Pezizomycotina</taxon>
        <taxon>Dothideomycetes</taxon>
        <taxon>Dothideomycetidae</taxon>
        <taxon>Mycosphaerellales</taxon>
        <taxon>Mycosphaerellaceae</taxon>
        <taxon>Pseudocercospora</taxon>
    </lineage>
</organism>
<dbReference type="RefSeq" id="XP_007927520.1">
    <property type="nucleotide sequence ID" value="XM_007929329.1"/>
</dbReference>
<dbReference type="EMBL" id="KB446559">
    <property type="protein sequence ID" value="EME82065.1"/>
    <property type="molecule type" value="Genomic_DNA"/>
</dbReference>
<feature type="region of interest" description="Disordered" evidence="1">
    <location>
        <begin position="692"/>
        <end position="727"/>
    </location>
</feature>
<dbReference type="GeneID" id="19333411"/>
<dbReference type="AlphaFoldDB" id="M2YWG1"/>
<proteinExistence type="predicted"/>
<evidence type="ECO:0000313" key="2">
    <source>
        <dbReference type="EMBL" id="EME82065.1"/>
    </source>
</evidence>
<protein>
    <submittedName>
        <fullName evidence="2">Uncharacterized protein</fullName>
    </submittedName>
</protein>
<accession>M2YWG1</accession>
<evidence type="ECO:0000313" key="3">
    <source>
        <dbReference type="Proteomes" id="UP000016932"/>
    </source>
</evidence>
<dbReference type="HOGENOM" id="CLU_275209_0_0_1"/>
<feature type="region of interest" description="Disordered" evidence="1">
    <location>
        <begin position="195"/>
        <end position="221"/>
    </location>
</feature>
<dbReference type="VEuPathDB" id="FungiDB:MYCFIDRAFT_175614"/>
<dbReference type="KEGG" id="pfj:MYCFIDRAFT_175614"/>
<feature type="compositionally biased region" description="Basic and acidic residues" evidence="1">
    <location>
        <begin position="212"/>
        <end position="221"/>
    </location>
</feature>
<reference evidence="2 3" key="1">
    <citation type="journal article" date="2012" name="PLoS Pathog.">
        <title>Diverse lifestyles and strategies of plant pathogenesis encoded in the genomes of eighteen Dothideomycetes fungi.</title>
        <authorList>
            <person name="Ohm R.A."/>
            <person name="Feau N."/>
            <person name="Henrissat B."/>
            <person name="Schoch C.L."/>
            <person name="Horwitz B.A."/>
            <person name="Barry K.W."/>
            <person name="Condon B.J."/>
            <person name="Copeland A.C."/>
            <person name="Dhillon B."/>
            <person name="Glaser F."/>
            <person name="Hesse C.N."/>
            <person name="Kosti I."/>
            <person name="LaButti K."/>
            <person name="Lindquist E.A."/>
            <person name="Lucas S."/>
            <person name="Salamov A.A."/>
            <person name="Bradshaw R.E."/>
            <person name="Ciuffetti L."/>
            <person name="Hamelin R.C."/>
            <person name="Kema G.H.J."/>
            <person name="Lawrence C."/>
            <person name="Scott J.A."/>
            <person name="Spatafora J.W."/>
            <person name="Turgeon B.G."/>
            <person name="de Wit P.J.G.M."/>
            <person name="Zhong S."/>
            <person name="Goodwin S.B."/>
            <person name="Grigoriev I.V."/>
        </authorList>
    </citation>
    <scope>NUCLEOTIDE SEQUENCE [LARGE SCALE GENOMIC DNA]</scope>
    <source>
        <strain evidence="2 3">CIRAD86</strain>
    </source>
</reference>
<feature type="compositionally biased region" description="Polar residues" evidence="1">
    <location>
        <begin position="692"/>
        <end position="719"/>
    </location>
</feature>
<keyword evidence="3" id="KW-1185">Reference proteome</keyword>
<sequence>MDDDHEEMHYNAAAVLIIDVGLEQSKRMISRARYVALSWGGMIASLSWLSDPRRLGDLLQAGQWRLPPWQSPAFRPQVNDCQASFPPYHLSFKAACVGLQPKAIEMNSRCTRWHDFLVSVAAFQISSSTLEGTMEKCTAWTSGYTLCLNFGHVYWYQYFFNCDHRSKAWHEASQVLLSKLFSFILICLPQLRQRSHSNPRHLPDASSTAKSHPTDIADPEHAQFGVRGRSKRICMNPHVSRSCGGGVSLRYKWHWCNHQHDFTSLLAWEWAEAAEHPKLWRRETQEDSIGKSSTRLHLPYGLVMMGHNRSWLCGGTGLKPQSIRTEAVEAGCRSEIVGNIIEELKRIAISWAVINTTSPPFWPGNDGIQPILVVPVEDVGAGYSRFWLCSFKPYRLSIRRLSPGESKKQDISHEDWYRQARSRNPSFARTLPSENSPGSINARLVEGRSKAGSRWSLKPVDDEALVSVVSRLQLKLRGRRWIAGKPALPEEAKLRGHPCRSMMRSGVLGLSVSGNWCRRPASIVLRPRGMELDVDEPAYQSSFRKEAGRGRVQEAEEPKHRRGLCKMGRLNLEESRVSYELSSGNEAQPLPMGSEAGTYPTKAVALTFVAGSSSSRPRQGSRKSILACMKCDQRKVASFVSLQHLGRRCRHQSSIVWQNGVTIDEREKRGCDLQWWADQQLTQENVLLHSSSPTLLGPSSQQVSSSFTHNKEIPQSQTKSAAPPATPPSSVNIFFQSVPPLLLYMVYPESGEFEMFSPSLKQMDQAISRACDPEQEGGGDRRWLPLLMSRGLPSDNLSVNDPLIKDMDPQAKADFEKAWKSLYRSENFNTGQTHSLKGLRKLTAGSQLIRGPGGTGNTHVMVEVTNFIVENTDRGVFIGSQNNAVLDHIALSPSVDIAPNRALFCLFYQDLSFYKIQPLLLINLGYTVQNIASNQQYMKKTCPSRACCQIRKDRPLSIHVSGYQTLTKEAVFDERHSLTNLRRQPLPLLQRHPNLKVMRISAVSLSAISNFTNQEQYLGKKKADIDATRLAKDPKDQPKDIPQYEMPQDGMVVVMYQAFVNHNNKLTGRGCKLSDMTLEKFVQEYLDDSDEAPLMAEFINQDGSAGGEAQDMRAVFPGYVSKLKNTPLMPRDPATGDYLWSDEGKNQVRQAYRHLADEVMG</sequence>
<gene>
    <name evidence="2" type="ORF">MYCFIDRAFT_175614</name>
</gene>
<dbReference type="Proteomes" id="UP000016932">
    <property type="component" value="Unassembled WGS sequence"/>
</dbReference>
<name>M2YWG1_PSEFD</name>